<evidence type="ECO:0000313" key="2">
    <source>
        <dbReference type="EMBL" id="KKL47259.1"/>
    </source>
</evidence>
<keyword evidence="1" id="KW-1133">Transmembrane helix</keyword>
<gene>
    <name evidence="2" type="ORF">LCGC14_2337370</name>
</gene>
<sequence length="39" mass="4439">RGLLSTKTLPSSGITWIMSNVEVVLEILFTLYIYIKILI</sequence>
<reference evidence="2" key="1">
    <citation type="journal article" date="2015" name="Nature">
        <title>Complex archaea that bridge the gap between prokaryotes and eukaryotes.</title>
        <authorList>
            <person name="Spang A."/>
            <person name="Saw J.H."/>
            <person name="Jorgensen S.L."/>
            <person name="Zaremba-Niedzwiedzka K."/>
            <person name="Martijn J."/>
            <person name="Lind A.E."/>
            <person name="van Eijk R."/>
            <person name="Schleper C."/>
            <person name="Guy L."/>
            <person name="Ettema T.J."/>
        </authorList>
    </citation>
    <scope>NUCLEOTIDE SEQUENCE</scope>
</reference>
<feature type="non-terminal residue" evidence="2">
    <location>
        <position position="1"/>
    </location>
</feature>
<protein>
    <submittedName>
        <fullName evidence="2">Uncharacterized protein</fullName>
    </submittedName>
</protein>
<dbReference type="AlphaFoldDB" id="A0A0F9CE04"/>
<organism evidence="2">
    <name type="scientific">marine sediment metagenome</name>
    <dbReference type="NCBI Taxonomy" id="412755"/>
    <lineage>
        <taxon>unclassified sequences</taxon>
        <taxon>metagenomes</taxon>
        <taxon>ecological metagenomes</taxon>
    </lineage>
</organism>
<dbReference type="EMBL" id="LAZR01033731">
    <property type="protein sequence ID" value="KKL47259.1"/>
    <property type="molecule type" value="Genomic_DNA"/>
</dbReference>
<name>A0A0F9CE04_9ZZZZ</name>
<proteinExistence type="predicted"/>
<keyword evidence="1" id="KW-0812">Transmembrane</keyword>
<feature type="transmembrane region" description="Helical" evidence="1">
    <location>
        <begin position="13"/>
        <end position="35"/>
    </location>
</feature>
<accession>A0A0F9CE04</accession>
<keyword evidence="1" id="KW-0472">Membrane</keyword>
<evidence type="ECO:0000256" key="1">
    <source>
        <dbReference type="SAM" id="Phobius"/>
    </source>
</evidence>
<comment type="caution">
    <text evidence="2">The sequence shown here is derived from an EMBL/GenBank/DDBJ whole genome shotgun (WGS) entry which is preliminary data.</text>
</comment>